<dbReference type="Proteomes" id="UP000247498">
    <property type="component" value="Unassembled WGS sequence"/>
</dbReference>
<gene>
    <name evidence="2" type="ORF">Rsub_01993</name>
</gene>
<evidence type="ECO:0000313" key="3">
    <source>
        <dbReference type="Proteomes" id="UP000247498"/>
    </source>
</evidence>
<dbReference type="InParanoid" id="A0A2V0NP65"/>
<organism evidence="2 3">
    <name type="scientific">Raphidocelis subcapitata</name>
    <dbReference type="NCBI Taxonomy" id="307507"/>
    <lineage>
        <taxon>Eukaryota</taxon>
        <taxon>Viridiplantae</taxon>
        <taxon>Chlorophyta</taxon>
        <taxon>core chlorophytes</taxon>
        <taxon>Chlorophyceae</taxon>
        <taxon>CS clade</taxon>
        <taxon>Sphaeropleales</taxon>
        <taxon>Selenastraceae</taxon>
        <taxon>Raphidocelis</taxon>
    </lineage>
</organism>
<evidence type="ECO:0000256" key="1">
    <source>
        <dbReference type="SAM" id="MobiDB-lite"/>
    </source>
</evidence>
<feature type="compositionally biased region" description="Acidic residues" evidence="1">
    <location>
        <begin position="400"/>
        <end position="422"/>
    </location>
</feature>
<protein>
    <submittedName>
        <fullName evidence="2">Uncharacterized protein</fullName>
    </submittedName>
</protein>
<feature type="region of interest" description="Disordered" evidence="1">
    <location>
        <begin position="21"/>
        <end position="89"/>
    </location>
</feature>
<feature type="compositionally biased region" description="Polar residues" evidence="1">
    <location>
        <begin position="276"/>
        <end position="294"/>
    </location>
</feature>
<feature type="compositionally biased region" description="Low complexity" evidence="1">
    <location>
        <begin position="295"/>
        <end position="319"/>
    </location>
</feature>
<feature type="compositionally biased region" description="Low complexity" evidence="1">
    <location>
        <begin position="109"/>
        <end position="130"/>
    </location>
</feature>
<feature type="compositionally biased region" description="Gly residues" evidence="1">
    <location>
        <begin position="241"/>
        <end position="260"/>
    </location>
</feature>
<feature type="region of interest" description="Disordered" evidence="1">
    <location>
        <begin position="109"/>
        <end position="131"/>
    </location>
</feature>
<comment type="caution">
    <text evidence="2">The sequence shown here is derived from an EMBL/GenBank/DDBJ whole genome shotgun (WGS) entry which is preliminary data.</text>
</comment>
<evidence type="ECO:0000313" key="2">
    <source>
        <dbReference type="EMBL" id="GBF89421.1"/>
    </source>
</evidence>
<name>A0A2V0NP65_9CHLO</name>
<dbReference type="AlphaFoldDB" id="A0A2V0NP65"/>
<dbReference type="EMBL" id="BDRX01000010">
    <property type="protein sequence ID" value="GBF89421.1"/>
    <property type="molecule type" value="Genomic_DNA"/>
</dbReference>
<proteinExistence type="predicted"/>
<sequence>MLPAACRRLLAARGALQAGLEPGNRRLLQTTAKDGAPPPPPPLRRAAERPAQTGPEQQQEQPPPPPPCDATAEADPAGKQVRTARPGGALQRASFYANLPREWWSEAARQQFGQPPRRQQRQKQQQQQQPTWEALVLGSRTCQLLFPRRAWQEHPTWGAPRRAAPPAVPGALAQRLSDPLPAAPRARRAHLRVRLATPPRERAAARRRPRPWGLVSWLPRGAEAQGQQAGACRGSCRAAGSGRGTHGSAGSDGGGGGGGASPARLPPDDFAPLFTASPQPQWCSNAAGSSHPAPQQQGQQQGQQQDQDPPEWGALLKGPCSGGGGSGEDAFGAGAVGAAVWCDLPAGCLPRGVLLHAAAAAAEAAAPHGRGGADGWREDEDGGGEWGDGSGSDGGGWGAESDDDAGAWLSEDESSELEEEALGADGGGGGLADPCVYMTERGVVFGFWARTPLG</sequence>
<feature type="region of interest" description="Disordered" evidence="1">
    <location>
        <begin position="233"/>
        <end position="325"/>
    </location>
</feature>
<feature type="compositionally biased region" description="Low complexity" evidence="1">
    <location>
        <begin position="49"/>
        <end position="60"/>
    </location>
</feature>
<accession>A0A2V0NP65</accession>
<feature type="compositionally biased region" description="Gly residues" evidence="1">
    <location>
        <begin position="384"/>
        <end position="398"/>
    </location>
</feature>
<feature type="region of interest" description="Disordered" evidence="1">
    <location>
        <begin position="365"/>
        <end position="429"/>
    </location>
</feature>
<reference evidence="2 3" key="1">
    <citation type="journal article" date="2018" name="Sci. Rep.">
        <title>Raphidocelis subcapitata (=Pseudokirchneriella subcapitata) provides an insight into genome evolution and environmental adaptations in the Sphaeropleales.</title>
        <authorList>
            <person name="Suzuki S."/>
            <person name="Yamaguchi H."/>
            <person name="Nakajima N."/>
            <person name="Kawachi M."/>
        </authorList>
    </citation>
    <scope>NUCLEOTIDE SEQUENCE [LARGE SCALE GENOMIC DNA]</scope>
    <source>
        <strain evidence="2 3">NIES-35</strain>
    </source>
</reference>
<keyword evidence="3" id="KW-1185">Reference proteome</keyword>